<dbReference type="EMBL" id="LR215039">
    <property type="protein sequence ID" value="VEU76136.1"/>
    <property type="molecule type" value="Genomic_DNA"/>
</dbReference>
<feature type="transmembrane region" description="Helical" evidence="1">
    <location>
        <begin position="121"/>
        <end position="148"/>
    </location>
</feature>
<dbReference type="KEGG" id="mcou:NCTC10179_00306"/>
<sequence>MNYLNDFIYEVKRLKSAALGYLILSIIGFFFFFGMILGFAAILTTLARAEREGADAVTAVGIGALAGLGVLGFLSLVYAVVSFVYFILFVVRGFRVAGMSEQMSMHNPVIIDYDRFSTIKILLIVGLIGLIFWFGTIVLFVASIMSIIECNKILRQQMFSPSKNDMSQPV</sequence>
<keyword evidence="1" id="KW-1133">Transmembrane helix</keyword>
<dbReference type="Proteomes" id="UP000289497">
    <property type="component" value="Chromosome"/>
</dbReference>
<keyword evidence="1" id="KW-0472">Membrane</keyword>
<dbReference type="RefSeq" id="WP_036433879.1">
    <property type="nucleotide sequence ID" value="NZ_LR215039.1"/>
</dbReference>
<reference evidence="2 3" key="1">
    <citation type="submission" date="2019-01" db="EMBL/GenBank/DDBJ databases">
        <authorList>
            <consortium name="Pathogen Informatics"/>
        </authorList>
    </citation>
    <scope>NUCLEOTIDE SEQUENCE [LARGE SCALE GENOMIC DNA]</scope>
    <source>
        <strain evidence="2 3">NCTC10179</strain>
    </source>
</reference>
<keyword evidence="1" id="KW-0812">Transmembrane</keyword>
<evidence type="ECO:0000313" key="3">
    <source>
        <dbReference type="Proteomes" id="UP000289497"/>
    </source>
</evidence>
<proteinExistence type="predicted"/>
<dbReference type="AlphaFoldDB" id="A0A449B6A6"/>
<feature type="transmembrane region" description="Helical" evidence="1">
    <location>
        <begin position="20"/>
        <end position="44"/>
    </location>
</feature>
<evidence type="ECO:0000313" key="2">
    <source>
        <dbReference type="EMBL" id="VEU76136.1"/>
    </source>
</evidence>
<feature type="transmembrane region" description="Helical" evidence="1">
    <location>
        <begin position="56"/>
        <end position="77"/>
    </location>
</feature>
<organism evidence="2 3">
    <name type="scientific">Mycoplasmopsis columboralis</name>
    <dbReference type="NCBI Taxonomy" id="171282"/>
    <lineage>
        <taxon>Bacteria</taxon>
        <taxon>Bacillati</taxon>
        <taxon>Mycoplasmatota</taxon>
        <taxon>Mycoplasmoidales</taxon>
        <taxon>Metamycoplasmataceae</taxon>
        <taxon>Mycoplasmopsis</taxon>
    </lineage>
</organism>
<keyword evidence="3" id="KW-1185">Reference proteome</keyword>
<accession>A0A449B6A6</accession>
<gene>
    <name evidence="2" type="ORF">NCTC10179_00306</name>
</gene>
<evidence type="ECO:0000256" key="1">
    <source>
        <dbReference type="SAM" id="Phobius"/>
    </source>
</evidence>
<name>A0A449B6A6_9BACT</name>
<protein>
    <submittedName>
        <fullName evidence="2">Uncharacterized protein</fullName>
    </submittedName>
</protein>